<keyword evidence="5" id="KW-1185">Reference proteome</keyword>
<dbReference type="SUPFAM" id="SSF63817">
    <property type="entry name" value="Sortase"/>
    <property type="match status" value="1"/>
</dbReference>
<evidence type="ECO:0000256" key="1">
    <source>
        <dbReference type="ARBA" id="ARBA00022801"/>
    </source>
</evidence>
<protein>
    <submittedName>
        <fullName evidence="4">Class B sortase</fullName>
        <ecNumber evidence="4">3.4.22.71</ecNumber>
    </submittedName>
</protein>
<dbReference type="EC" id="3.4.22.71" evidence="4"/>
<dbReference type="InterPro" id="IPR023365">
    <property type="entry name" value="Sortase_dom-sf"/>
</dbReference>
<keyword evidence="3" id="KW-0472">Membrane</keyword>
<evidence type="ECO:0000313" key="5">
    <source>
        <dbReference type="Proteomes" id="UP000515860"/>
    </source>
</evidence>
<reference evidence="4 5" key="1">
    <citation type="submission" date="2020-08" db="EMBL/GenBank/DDBJ databases">
        <authorList>
            <person name="Liu C."/>
            <person name="Sun Q."/>
        </authorList>
    </citation>
    <scope>NUCLEOTIDE SEQUENCE [LARGE SCALE GENOMIC DNA]</scope>
    <source>
        <strain evidence="4 5">NSJ-29</strain>
    </source>
</reference>
<dbReference type="Proteomes" id="UP000515860">
    <property type="component" value="Chromosome"/>
</dbReference>
<accession>A0A7G9GIE5</accession>
<sequence>MSCLQAAARIAGAGSRVLNAAAALLILLLLLYGGYSLWDTVMIYRGAFAGEELLQYKPVGERQENPTLKELQGINPDVRAWVTVEGTHIDYPVVQGKTNMEYINKDVFGDFSLSGSVFLDCRNQPDFSDGYNLLYGHHMDNGGVFSDVAEFTGQDYFDSHQKGELYLPGGTHAFQVFACVETDAFDSVIFSPGGQGDQMDIFLAYVRDNAVQYREIGVTASDSIIGLSTCAEAETNGRVIIFGRLEE</sequence>
<dbReference type="GO" id="GO:0016787">
    <property type="term" value="F:hydrolase activity"/>
    <property type="evidence" value="ECO:0007669"/>
    <property type="project" value="UniProtKB-KW"/>
</dbReference>
<gene>
    <name evidence="4" type="primary">srtB</name>
    <name evidence="4" type="ORF">H9Q79_17530</name>
</gene>
<dbReference type="KEGG" id="whj:H9Q79_17530"/>
<dbReference type="InterPro" id="IPR005754">
    <property type="entry name" value="Sortase"/>
</dbReference>
<organism evidence="4 5">
    <name type="scientific">Wansuia hejianensis</name>
    <dbReference type="NCBI Taxonomy" id="2763667"/>
    <lineage>
        <taxon>Bacteria</taxon>
        <taxon>Bacillati</taxon>
        <taxon>Bacillota</taxon>
        <taxon>Clostridia</taxon>
        <taxon>Lachnospirales</taxon>
        <taxon>Lachnospiraceae</taxon>
        <taxon>Wansuia</taxon>
    </lineage>
</organism>
<dbReference type="AlphaFoldDB" id="A0A7G9GIE5"/>
<dbReference type="InterPro" id="IPR009835">
    <property type="entry name" value="SrtB"/>
</dbReference>
<dbReference type="NCBIfam" id="TIGR03064">
    <property type="entry name" value="sortase_srtB"/>
    <property type="match status" value="1"/>
</dbReference>
<evidence type="ECO:0000256" key="3">
    <source>
        <dbReference type="SAM" id="Phobius"/>
    </source>
</evidence>
<proteinExistence type="predicted"/>
<name>A0A7G9GIE5_9FIRM</name>
<feature type="active site" description="Acyl-thioester intermediate" evidence="2">
    <location>
        <position position="230"/>
    </location>
</feature>
<feature type="active site" description="Proton donor/acceptor" evidence="2">
    <location>
        <position position="137"/>
    </location>
</feature>
<evidence type="ECO:0000256" key="2">
    <source>
        <dbReference type="PIRSR" id="PIRSR605754-1"/>
    </source>
</evidence>
<dbReference type="CDD" id="cd05826">
    <property type="entry name" value="Sortase_B"/>
    <property type="match status" value="1"/>
</dbReference>
<keyword evidence="1 4" id="KW-0378">Hydrolase</keyword>
<keyword evidence="3" id="KW-1133">Transmembrane helix</keyword>
<dbReference type="Gene3D" id="2.40.260.10">
    <property type="entry name" value="Sortase"/>
    <property type="match status" value="1"/>
</dbReference>
<evidence type="ECO:0000313" key="4">
    <source>
        <dbReference type="EMBL" id="QNM10577.1"/>
    </source>
</evidence>
<dbReference type="Pfam" id="PF04203">
    <property type="entry name" value="Sortase"/>
    <property type="match status" value="1"/>
</dbReference>
<feature type="transmembrane region" description="Helical" evidence="3">
    <location>
        <begin position="20"/>
        <end position="38"/>
    </location>
</feature>
<dbReference type="EMBL" id="CP060635">
    <property type="protein sequence ID" value="QNM10577.1"/>
    <property type="molecule type" value="Genomic_DNA"/>
</dbReference>
<keyword evidence="3" id="KW-0812">Transmembrane</keyword>